<evidence type="ECO:0000256" key="2">
    <source>
        <dbReference type="ARBA" id="ARBA00022475"/>
    </source>
</evidence>
<feature type="transmembrane region" description="Helical" evidence="8">
    <location>
        <begin position="322"/>
        <end position="344"/>
    </location>
</feature>
<feature type="transmembrane region" description="Helical" evidence="8">
    <location>
        <begin position="117"/>
        <end position="134"/>
    </location>
</feature>
<feature type="transmembrane region" description="Helical" evidence="8">
    <location>
        <begin position="154"/>
        <end position="173"/>
    </location>
</feature>
<dbReference type="InterPro" id="IPR038731">
    <property type="entry name" value="RgtA/B/C-like"/>
</dbReference>
<name>U7QHP2_9CYAN</name>
<comment type="subcellular location">
    <subcellularLocation>
        <location evidence="1">Cell membrane</location>
        <topology evidence="1">Multi-pass membrane protein</topology>
    </subcellularLocation>
</comment>
<feature type="transmembrane region" description="Helical" evidence="8">
    <location>
        <begin position="389"/>
        <end position="410"/>
    </location>
</feature>
<dbReference type="EMBL" id="AUZM01000034">
    <property type="protein sequence ID" value="ERT06600.1"/>
    <property type="molecule type" value="Genomic_DNA"/>
</dbReference>
<keyword evidence="4 10" id="KW-0808">Transferase</keyword>
<feature type="transmembrane region" description="Helical" evidence="8">
    <location>
        <begin position="501"/>
        <end position="521"/>
    </location>
</feature>
<keyword evidence="11" id="KW-1185">Reference proteome</keyword>
<evidence type="ECO:0000256" key="1">
    <source>
        <dbReference type="ARBA" id="ARBA00004651"/>
    </source>
</evidence>
<dbReference type="Pfam" id="PF13231">
    <property type="entry name" value="PMT_2"/>
    <property type="match status" value="1"/>
</dbReference>
<feature type="domain" description="Glycosyltransferase RgtA/B/C/D-like" evidence="9">
    <location>
        <begin position="89"/>
        <end position="132"/>
    </location>
</feature>
<evidence type="ECO:0000313" key="11">
    <source>
        <dbReference type="Proteomes" id="UP000017127"/>
    </source>
</evidence>
<feature type="transmembrane region" description="Helical" evidence="8">
    <location>
        <begin position="228"/>
        <end position="261"/>
    </location>
</feature>
<dbReference type="InterPro" id="IPR050297">
    <property type="entry name" value="LipidA_mod_glycosyltrf_83"/>
</dbReference>
<reference evidence="10 11" key="1">
    <citation type="journal article" date="2013" name="Front. Microbiol.">
        <title>Comparative genomic analyses of the cyanobacterium, Lyngbya aestuarii BL J, a powerful hydrogen producer.</title>
        <authorList>
            <person name="Kothari A."/>
            <person name="Vaughn M."/>
            <person name="Garcia-Pichel F."/>
        </authorList>
    </citation>
    <scope>NUCLEOTIDE SEQUENCE [LARGE SCALE GENOMIC DNA]</scope>
    <source>
        <strain evidence="10 11">BL J</strain>
    </source>
</reference>
<dbReference type="Proteomes" id="UP000017127">
    <property type="component" value="Unassembled WGS sequence"/>
</dbReference>
<evidence type="ECO:0000256" key="5">
    <source>
        <dbReference type="ARBA" id="ARBA00022692"/>
    </source>
</evidence>
<evidence type="ECO:0000256" key="7">
    <source>
        <dbReference type="ARBA" id="ARBA00023136"/>
    </source>
</evidence>
<evidence type="ECO:0000256" key="4">
    <source>
        <dbReference type="ARBA" id="ARBA00022679"/>
    </source>
</evidence>
<dbReference type="GO" id="GO:0016763">
    <property type="term" value="F:pentosyltransferase activity"/>
    <property type="evidence" value="ECO:0007669"/>
    <property type="project" value="TreeGrafter"/>
</dbReference>
<evidence type="ECO:0000256" key="8">
    <source>
        <dbReference type="SAM" id="Phobius"/>
    </source>
</evidence>
<accession>U7QHP2</accession>
<protein>
    <submittedName>
        <fullName evidence="10">Dolichyl-phosphate-mannose-mannosyltransferase family protein</fullName>
    </submittedName>
</protein>
<evidence type="ECO:0000256" key="6">
    <source>
        <dbReference type="ARBA" id="ARBA00022989"/>
    </source>
</evidence>
<keyword evidence="5 8" id="KW-0812">Transmembrane</keyword>
<evidence type="ECO:0000259" key="9">
    <source>
        <dbReference type="Pfam" id="PF13231"/>
    </source>
</evidence>
<feature type="transmembrane region" description="Helical" evidence="8">
    <location>
        <begin position="472"/>
        <end position="489"/>
    </location>
</feature>
<keyword evidence="3 10" id="KW-0328">Glycosyltransferase</keyword>
<keyword evidence="6 8" id="KW-1133">Transmembrane helix</keyword>
<feature type="transmembrane region" description="Helical" evidence="8">
    <location>
        <begin position="180"/>
        <end position="198"/>
    </location>
</feature>
<dbReference type="GO" id="GO:0009103">
    <property type="term" value="P:lipopolysaccharide biosynthetic process"/>
    <property type="evidence" value="ECO:0007669"/>
    <property type="project" value="UniProtKB-ARBA"/>
</dbReference>
<feature type="transmembrane region" description="Helical" evidence="8">
    <location>
        <begin position="273"/>
        <end position="292"/>
    </location>
</feature>
<evidence type="ECO:0000313" key="10">
    <source>
        <dbReference type="EMBL" id="ERT06600.1"/>
    </source>
</evidence>
<organism evidence="10 11">
    <name type="scientific">Lyngbya aestuarii BL J</name>
    <dbReference type="NCBI Taxonomy" id="1348334"/>
    <lineage>
        <taxon>Bacteria</taxon>
        <taxon>Bacillati</taxon>
        <taxon>Cyanobacteriota</taxon>
        <taxon>Cyanophyceae</taxon>
        <taxon>Oscillatoriophycideae</taxon>
        <taxon>Oscillatoriales</taxon>
        <taxon>Microcoleaceae</taxon>
        <taxon>Lyngbya</taxon>
    </lineage>
</organism>
<dbReference type="AlphaFoldDB" id="U7QHP2"/>
<dbReference type="GO" id="GO:0005886">
    <property type="term" value="C:plasma membrane"/>
    <property type="evidence" value="ECO:0007669"/>
    <property type="project" value="UniProtKB-SubCell"/>
</dbReference>
<feature type="transmembrane region" description="Helical" evidence="8">
    <location>
        <begin position="32"/>
        <end position="52"/>
    </location>
</feature>
<dbReference type="GO" id="GO:0010041">
    <property type="term" value="P:response to iron(III) ion"/>
    <property type="evidence" value="ECO:0007669"/>
    <property type="project" value="TreeGrafter"/>
</dbReference>
<keyword evidence="7 8" id="KW-0472">Membrane</keyword>
<dbReference type="PANTHER" id="PTHR33908">
    <property type="entry name" value="MANNOSYLTRANSFERASE YKCB-RELATED"/>
    <property type="match status" value="1"/>
</dbReference>
<feature type="transmembrane region" description="Helical" evidence="8">
    <location>
        <begin position="431"/>
        <end position="452"/>
    </location>
</feature>
<sequence length="644" mass="74091">MENDTLGMTTLKIAKSLTQYWKSFEQHPKTTWRFSILGLFLICSIAFLWNLGNTGLVDETEPLFAEAARQMVRTGDWITPYFNGETRFDKPPLVYWLMAIGYQVLGVNEWAVRLPSALAAITLSVGCFLTLRYFGFFPSNLIADSRQKTRQLWLSAWIGGAIATLNPETLIWARQGVSDMLLSGCMGTALFCFFWGYVEEGRNTTKSIKNLSIFQLFLDFSLPNKWYLAFYILLGLAVLTKGPVGLVLPGFILISFVFYLGNFRQILQEIKPIVGGIIFTIIALPWYILVILRNGQTYIDSFFGYHNFERFTNVVNGHAAPWYFYFIVVLIGFMPWSIYLPLAIFRCQFWQRSFWRQQPRDHQLGLFAFFWFACIFIFFSISVTKLPSYVLPLMPAASILVALLSSEFILQQTSSISEIRTDKKRGILITGGFNLFFLVLLGIVCIFSPQFIGSDPAVINLPEVIEQSGLHLRAGIIWIITAVLIAWILRYPSQWHWLIGANLAGFIAFFVFLVNPAIFLIDQVRQLPLKQLSQQVSQVEKPQEELWMIGFRKPSVVYYSDRPAYFYTVLDFFKGIVEDQPIYHLFDSIQNRPNPSTIMIISRPKDIKRLGLQSQDYQIIDQKGRYLFIRVEKTILLDRVLNLS</sequence>
<dbReference type="PATRIC" id="fig|1348334.3.peg.3322"/>
<feature type="transmembrane region" description="Helical" evidence="8">
    <location>
        <begin position="364"/>
        <end position="383"/>
    </location>
</feature>
<keyword evidence="2" id="KW-1003">Cell membrane</keyword>
<comment type="caution">
    <text evidence="10">The sequence shown here is derived from an EMBL/GenBank/DDBJ whole genome shotgun (WGS) entry which is preliminary data.</text>
</comment>
<evidence type="ECO:0000256" key="3">
    <source>
        <dbReference type="ARBA" id="ARBA00022676"/>
    </source>
</evidence>
<gene>
    <name evidence="10" type="ORF">M595_3434</name>
</gene>
<proteinExistence type="predicted"/>
<dbReference type="PANTHER" id="PTHR33908:SF3">
    <property type="entry name" value="UNDECAPRENYL PHOSPHATE-ALPHA-4-AMINO-4-DEOXY-L-ARABINOSE ARABINOSYL TRANSFERASE"/>
    <property type="match status" value="1"/>
</dbReference>